<keyword evidence="2" id="KW-0812">Transmembrane</keyword>
<accession>A0AAU7ZGR3</accession>
<sequence length="684" mass="74902">MSASRLLYGTTVFLGAFLLFLVEPMAAKQLLPVLGGSSAVWLTCLVFFQMTLLLGYLYAHWITRCQATTWRRHVYLVTLAAGAVLLIAQRVVPAEPAQGVGHPVTTIFSTLAFTIGLPFLLLSATSPLLQVWLQRARGGTIPYRLFALSNFGSLLALIAYPFVVEPHLTLKLQRSLWSFSFLLYAVLCATITRQLPAPAPSETVEETEAPAPAKAPARSKWLWFLLPMAAAMQLSAVTSHLTVNIAAIPLLWMLPLAIYLLTFILAFEFPALYRRGIVVRLLVVMLASLGYAISKTDVSLPIGIAILFFLTECFLAGLFCHAEAFALRPSRPTETTLFYLLIAAGGAAGTFFIGIASPMIFSANYDLAISFFVTAALAVVVTWSDGWPQRLLWSTAAALLLFFAFMLRTAYAREAILEVRNFYGTLRVKQTVGPHGGTERMLLNGTIQHGTQLFAPGLTRTPTTYYADNSGIGLALHYCCQSRSRNIAVIGLGTGTLATYGTTSDRIRFYEINPLVRPIAQNLFTYLRDSPAQITFADGDARTSLTRELTQEGPQNFDVIAIDAFSGDAIPLHLLTIESVALYKKHLAPNGILAFHVSNQYLNLAPEIAQLAHAADMQAKLIESQPDDSLGAYRATWILLTSSPTFFDQPEIAVAASAVPTDARLRVWTDDYSSILPILQLSHH</sequence>
<dbReference type="NCBIfam" id="NF037959">
    <property type="entry name" value="MFS_SpdSyn"/>
    <property type="match status" value="1"/>
</dbReference>
<proteinExistence type="predicted"/>
<feature type="transmembrane region" description="Helical" evidence="2">
    <location>
        <begin position="7"/>
        <end position="27"/>
    </location>
</feature>
<protein>
    <submittedName>
        <fullName evidence="3">Fused MFS/spermidine synthase</fullName>
    </submittedName>
</protein>
<dbReference type="KEGG" id="temp:RBB75_06575"/>
<dbReference type="EMBL" id="CP132932">
    <property type="protein sequence ID" value="XCB27982.1"/>
    <property type="molecule type" value="Genomic_DNA"/>
</dbReference>
<keyword evidence="2" id="KW-0472">Membrane</keyword>
<reference evidence="3" key="2">
    <citation type="journal article" date="2024" name="Environ. Microbiol.">
        <title>Genome analysis and description of Tunturibacter gen. nov. expands the diversity of Terriglobia in tundra soils.</title>
        <authorList>
            <person name="Messyasz A."/>
            <person name="Mannisto M.K."/>
            <person name="Kerkhof L.J."/>
            <person name="Haggblom M.M."/>
        </authorList>
    </citation>
    <scope>NUCLEOTIDE SEQUENCE</scope>
    <source>
        <strain evidence="3">M8UP23</strain>
    </source>
</reference>
<feature type="transmembrane region" description="Helical" evidence="2">
    <location>
        <begin position="277"/>
        <end position="294"/>
    </location>
</feature>
<dbReference type="RefSeq" id="WP_353069953.1">
    <property type="nucleotide sequence ID" value="NZ_CP132932.1"/>
</dbReference>
<dbReference type="Gene3D" id="3.40.50.150">
    <property type="entry name" value="Vaccinia Virus protein VP39"/>
    <property type="match status" value="1"/>
</dbReference>
<dbReference type="InterPro" id="IPR029063">
    <property type="entry name" value="SAM-dependent_MTases_sf"/>
</dbReference>
<keyword evidence="2" id="KW-1133">Transmembrane helix</keyword>
<evidence type="ECO:0000256" key="2">
    <source>
        <dbReference type="SAM" id="Phobius"/>
    </source>
</evidence>
<feature type="transmembrane region" description="Helical" evidence="2">
    <location>
        <begin position="39"/>
        <end position="62"/>
    </location>
</feature>
<feature type="transmembrane region" description="Helical" evidence="2">
    <location>
        <begin position="367"/>
        <end position="384"/>
    </location>
</feature>
<feature type="transmembrane region" description="Helical" evidence="2">
    <location>
        <begin position="221"/>
        <end position="239"/>
    </location>
</feature>
<feature type="transmembrane region" description="Helical" evidence="2">
    <location>
        <begin position="337"/>
        <end position="361"/>
    </location>
</feature>
<keyword evidence="1" id="KW-0620">Polyamine biosynthesis</keyword>
<feature type="transmembrane region" description="Helical" evidence="2">
    <location>
        <begin position="245"/>
        <end position="265"/>
    </location>
</feature>
<feature type="transmembrane region" description="Helical" evidence="2">
    <location>
        <begin position="300"/>
        <end position="325"/>
    </location>
</feature>
<gene>
    <name evidence="3" type="ORF">RBB75_06575</name>
</gene>
<evidence type="ECO:0000313" key="3">
    <source>
        <dbReference type="EMBL" id="XCB27982.1"/>
    </source>
</evidence>
<organism evidence="3">
    <name type="scientific">Tunturiibacter empetritectus</name>
    <dbReference type="NCBI Taxonomy" id="3069691"/>
    <lineage>
        <taxon>Bacteria</taxon>
        <taxon>Pseudomonadati</taxon>
        <taxon>Acidobacteriota</taxon>
        <taxon>Terriglobia</taxon>
        <taxon>Terriglobales</taxon>
        <taxon>Acidobacteriaceae</taxon>
        <taxon>Tunturiibacter</taxon>
    </lineage>
</organism>
<dbReference type="GO" id="GO:0006596">
    <property type="term" value="P:polyamine biosynthetic process"/>
    <property type="evidence" value="ECO:0007669"/>
    <property type="project" value="UniProtKB-KW"/>
</dbReference>
<reference evidence="3" key="1">
    <citation type="submission" date="2023-08" db="EMBL/GenBank/DDBJ databases">
        <authorList>
            <person name="Messyasz A."/>
            <person name="Mannisto M.K."/>
            <person name="Kerkhof L.J."/>
            <person name="Haggblom M."/>
        </authorList>
    </citation>
    <scope>NUCLEOTIDE SEQUENCE</scope>
    <source>
        <strain evidence="3">M8UP23</strain>
    </source>
</reference>
<feature type="transmembrane region" description="Helical" evidence="2">
    <location>
        <begin position="145"/>
        <end position="163"/>
    </location>
</feature>
<evidence type="ECO:0000256" key="1">
    <source>
        <dbReference type="ARBA" id="ARBA00023115"/>
    </source>
</evidence>
<dbReference type="PANTHER" id="PTHR43317:SF1">
    <property type="entry name" value="THERMOSPERMINE SYNTHASE ACAULIS5"/>
    <property type="match status" value="1"/>
</dbReference>
<dbReference type="AlphaFoldDB" id="A0AAU7ZGR3"/>
<feature type="transmembrane region" description="Helical" evidence="2">
    <location>
        <begin position="391"/>
        <end position="411"/>
    </location>
</feature>
<feature type="transmembrane region" description="Helical" evidence="2">
    <location>
        <begin position="112"/>
        <end position="133"/>
    </location>
</feature>
<feature type="transmembrane region" description="Helical" evidence="2">
    <location>
        <begin position="74"/>
        <end position="92"/>
    </location>
</feature>
<dbReference type="SUPFAM" id="SSF53335">
    <property type="entry name" value="S-adenosyl-L-methionine-dependent methyltransferases"/>
    <property type="match status" value="1"/>
</dbReference>
<name>A0AAU7ZGR3_9BACT</name>
<dbReference type="PANTHER" id="PTHR43317">
    <property type="entry name" value="THERMOSPERMINE SYNTHASE ACAULIS5"/>
    <property type="match status" value="1"/>
</dbReference>
<feature type="transmembrane region" description="Helical" evidence="2">
    <location>
        <begin position="175"/>
        <end position="192"/>
    </location>
</feature>